<sequence length="259" mass="29446">MIEPSRDLYFLAPHPSNSKHPLLVFLPGMDETGKELLSLETKSLAAGFDVRCLVIPPENFMPWEELTESTIALIQAELETVSRQSVYLCGESLGGCLALKLIERAPHLVKRLILVNCASSFHRVAWLKQSPRLMAWTPPLLYRLSPIVILWLTSALIRIPLARLRILWKAAQVAPKKTAEYRLSQLIEFRIDQTLLDRFTQPVLLIASQADRLLPSVRLCENSRKSTNELPWNSVFDESTRCLIFKGKIGTAKCNFRRL</sequence>
<keyword evidence="3" id="KW-1185">Reference proteome</keyword>
<evidence type="ECO:0000259" key="1">
    <source>
        <dbReference type="Pfam" id="PF12146"/>
    </source>
</evidence>
<feature type="domain" description="Serine aminopeptidase S33" evidence="1">
    <location>
        <begin position="65"/>
        <end position="214"/>
    </location>
</feature>
<accession>A0A1Z4JRK7</accession>
<name>A0A1Z4JRK7_LEPBY</name>
<gene>
    <name evidence="2" type="ORF">NIES2135_62720</name>
</gene>
<proteinExistence type="predicted"/>
<dbReference type="SUPFAM" id="SSF53474">
    <property type="entry name" value="alpha/beta-Hydrolases"/>
    <property type="match status" value="1"/>
</dbReference>
<dbReference type="GO" id="GO:0016020">
    <property type="term" value="C:membrane"/>
    <property type="evidence" value="ECO:0007669"/>
    <property type="project" value="TreeGrafter"/>
</dbReference>
<dbReference type="InterPro" id="IPR022742">
    <property type="entry name" value="Hydrolase_4"/>
</dbReference>
<protein>
    <recommendedName>
        <fullName evidence="1">Serine aminopeptidase S33 domain-containing protein</fullName>
    </recommendedName>
</protein>
<geneLocation type="plasmid" evidence="2">
    <name>plasmid1</name>
</geneLocation>
<dbReference type="Pfam" id="PF12146">
    <property type="entry name" value="Hydrolase_4"/>
    <property type="match status" value="1"/>
</dbReference>
<dbReference type="Gene3D" id="3.40.50.1820">
    <property type="entry name" value="alpha/beta hydrolase"/>
    <property type="match status" value="1"/>
</dbReference>
<dbReference type="InterPro" id="IPR029058">
    <property type="entry name" value="AB_hydrolase_fold"/>
</dbReference>
<organism evidence="2 3">
    <name type="scientific">Leptolyngbya boryana NIES-2135</name>
    <dbReference type="NCBI Taxonomy" id="1973484"/>
    <lineage>
        <taxon>Bacteria</taxon>
        <taxon>Bacillati</taxon>
        <taxon>Cyanobacteriota</taxon>
        <taxon>Cyanophyceae</taxon>
        <taxon>Leptolyngbyales</taxon>
        <taxon>Leptolyngbyaceae</taxon>
        <taxon>Leptolyngbya group</taxon>
        <taxon>Leptolyngbya</taxon>
    </lineage>
</organism>
<evidence type="ECO:0000313" key="2">
    <source>
        <dbReference type="EMBL" id="BAY59395.1"/>
    </source>
</evidence>
<keyword evidence="2" id="KW-0614">Plasmid</keyword>
<dbReference type="AlphaFoldDB" id="A0A1Z4JRK7"/>
<evidence type="ECO:0000313" key="3">
    <source>
        <dbReference type="Proteomes" id="UP000217895"/>
    </source>
</evidence>
<dbReference type="EMBL" id="AP018204">
    <property type="protein sequence ID" value="BAY59395.1"/>
    <property type="molecule type" value="Genomic_DNA"/>
</dbReference>
<reference evidence="2 3" key="1">
    <citation type="submission" date="2017-06" db="EMBL/GenBank/DDBJ databases">
        <title>Genome sequencing of cyanobaciteial culture collection at National Institute for Environmental Studies (NIES).</title>
        <authorList>
            <person name="Hirose Y."/>
            <person name="Shimura Y."/>
            <person name="Fujisawa T."/>
            <person name="Nakamura Y."/>
            <person name="Kawachi M."/>
        </authorList>
    </citation>
    <scope>NUCLEOTIDE SEQUENCE [LARGE SCALE GENOMIC DNA]</scope>
    <source>
        <strain evidence="2 3">NIES-2135</strain>
        <plasmid evidence="3">Plasmid Plasmid1 dna</plasmid>
    </source>
</reference>
<dbReference type="Proteomes" id="UP000217895">
    <property type="component" value="Plasmid Plasmid1 dna"/>
</dbReference>
<dbReference type="PANTHER" id="PTHR22753">
    <property type="entry name" value="TRANSMEMBRANE PROTEIN 68"/>
    <property type="match status" value="1"/>
</dbReference>
<dbReference type="PANTHER" id="PTHR22753:SF14">
    <property type="entry name" value="MONOACYLGLYCEROL_DIACYLGLYCEROL O-ACYLTRANSFERASE"/>
    <property type="match status" value="1"/>
</dbReference>